<dbReference type="RefSeq" id="WP_052288240.1">
    <property type="nucleotide sequence ID" value="NZ_QVFV01000006.1"/>
</dbReference>
<name>A0A4Q7E1M8_9CYAN</name>
<dbReference type="Pfam" id="PF00805">
    <property type="entry name" value="Pentapeptide"/>
    <property type="match status" value="1"/>
</dbReference>
<protein>
    <submittedName>
        <fullName evidence="1">Pentapeptide repeat-containing protein</fullName>
    </submittedName>
</protein>
<dbReference type="EMBL" id="QVFV01000006">
    <property type="protein sequence ID" value="RZM76095.1"/>
    <property type="molecule type" value="Genomic_DNA"/>
</dbReference>
<sequence>MQKRRPFNWVEEQLLSIPTWRLITEVVIILASLAILLETDKEANPAKVIFDSAESIAIASAAVLYFKEIPERKKQKHYEAWQVIDNANGIETSYARRKALEDLHEDNISFYEVDLPKADLNGIHLSGADFCYADLSGAHLNKATLVNTLFSNANLNSADLRGANLHSADLSYADLSYAKLLYARLSNTNFRSSERMFDKSLSQ</sequence>
<gene>
    <name evidence="1" type="ORF">DYY88_19610</name>
</gene>
<dbReference type="OrthoDB" id="531947at2"/>
<accession>A0A4Q7E1M8</accession>
<dbReference type="PANTHER" id="PTHR14136:SF17">
    <property type="entry name" value="BTB_POZ DOMAIN-CONTAINING PROTEIN KCTD9"/>
    <property type="match status" value="1"/>
</dbReference>
<dbReference type="InterPro" id="IPR051082">
    <property type="entry name" value="Pentapeptide-BTB/POZ_domain"/>
</dbReference>
<dbReference type="Proteomes" id="UP000292459">
    <property type="component" value="Unassembled WGS sequence"/>
</dbReference>
<comment type="caution">
    <text evidence="1">The sequence shown here is derived from an EMBL/GenBank/DDBJ whole genome shotgun (WGS) entry which is preliminary data.</text>
</comment>
<organism evidence="1 2">
    <name type="scientific">Leptolyngbya iicbica LK</name>
    <dbReference type="NCBI Taxonomy" id="2294035"/>
    <lineage>
        <taxon>Bacteria</taxon>
        <taxon>Bacillati</taxon>
        <taxon>Cyanobacteriota</taxon>
        <taxon>Cyanophyceae</taxon>
        <taxon>Leptolyngbyales</taxon>
        <taxon>Leptolyngbyaceae</taxon>
        <taxon>Leptolyngbya group</taxon>
        <taxon>Leptolyngbya</taxon>
        <taxon>Leptolyngbya iicbica</taxon>
    </lineage>
</organism>
<dbReference type="AlphaFoldDB" id="A0A4Q7E1M8"/>
<dbReference type="SUPFAM" id="SSF141571">
    <property type="entry name" value="Pentapeptide repeat-like"/>
    <property type="match status" value="1"/>
</dbReference>
<reference evidence="1 2" key="1">
    <citation type="submission" date="2018-11" db="EMBL/GenBank/DDBJ databases">
        <title>Whole genome sequencing of an environmental sample.</title>
        <authorList>
            <person name="Sarangi A.N."/>
            <person name="Singh D."/>
            <person name="Tripathy S."/>
        </authorList>
    </citation>
    <scope>NUCLEOTIDE SEQUENCE [LARGE SCALE GENOMIC DNA]</scope>
    <source>
        <strain evidence="1 2">Lakshadweep</strain>
    </source>
</reference>
<dbReference type="PANTHER" id="PTHR14136">
    <property type="entry name" value="BTB_POZ DOMAIN-CONTAINING PROTEIN KCTD9"/>
    <property type="match status" value="1"/>
</dbReference>
<keyword evidence="2" id="KW-1185">Reference proteome</keyword>
<dbReference type="Gene3D" id="2.160.20.80">
    <property type="entry name" value="E3 ubiquitin-protein ligase SopA"/>
    <property type="match status" value="1"/>
</dbReference>
<proteinExistence type="predicted"/>
<dbReference type="InterPro" id="IPR001646">
    <property type="entry name" value="5peptide_repeat"/>
</dbReference>
<evidence type="ECO:0000313" key="1">
    <source>
        <dbReference type="EMBL" id="RZM76095.1"/>
    </source>
</evidence>
<evidence type="ECO:0000313" key="2">
    <source>
        <dbReference type="Proteomes" id="UP000292459"/>
    </source>
</evidence>